<organism evidence="1 2">
    <name type="scientific">Anopheles minimus</name>
    <dbReference type="NCBI Taxonomy" id="112268"/>
    <lineage>
        <taxon>Eukaryota</taxon>
        <taxon>Metazoa</taxon>
        <taxon>Ecdysozoa</taxon>
        <taxon>Arthropoda</taxon>
        <taxon>Hexapoda</taxon>
        <taxon>Insecta</taxon>
        <taxon>Pterygota</taxon>
        <taxon>Neoptera</taxon>
        <taxon>Endopterygota</taxon>
        <taxon>Diptera</taxon>
        <taxon>Nematocera</taxon>
        <taxon>Culicoidea</taxon>
        <taxon>Culicidae</taxon>
        <taxon>Anophelinae</taxon>
        <taxon>Anopheles</taxon>
    </lineage>
</organism>
<accession>A0A182WQ67</accession>
<dbReference type="VEuPathDB" id="VectorBase:AMIN014795"/>
<name>A0A182WQ67_9DIPT</name>
<dbReference type="Proteomes" id="UP000075920">
    <property type="component" value="Unassembled WGS sequence"/>
</dbReference>
<proteinExistence type="predicted"/>
<keyword evidence="2" id="KW-1185">Reference proteome</keyword>
<reference evidence="1" key="2">
    <citation type="submission" date="2020-05" db="UniProtKB">
        <authorList>
            <consortium name="EnsemblMetazoa"/>
        </authorList>
    </citation>
    <scope>IDENTIFICATION</scope>
    <source>
        <strain evidence="1">MINIMUS1</strain>
    </source>
</reference>
<evidence type="ECO:0000313" key="2">
    <source>
        <dbReference type="Proteomes" id="UP000075920"/>
    </source>
</evidence>
<evidence type="ECO:0000313" key="1">
    <source>
        <dbReference type="EnsemblMetazoa" id="AMIN014795-PA"/>
    </source>
</evidence>
<dbReference type="AlphaFoldDB" id="A0A182WQ67"/>
<protein>
    <submittedName>
        <fullName evidence="1">Uncharacterized protein</fullName>
    </submittedName>
</protein>
<dbReference type="EnsemblMetazoa" id="AMIN014795-RA">
    <property type="protein sequence ID" value="AMIN014795-PA"/>
    <property type="gene ID" value="AMIN014795"/>
</dbReference>
<sequence>MRNTSEKWFRSVGFVQIE</sequence>
<reference evidence="2" key="1">
    <citation type="submission" date="2013-03" db="EMBL/GenBank/DDBJ databases">
        <title>The Genome Sequence of Anopheles minimus MINIMUS1.</title>
        <authorList>
            <consortium name="The Broad Institute Genomics Platform"/>
            <person name="Neafsey D.E."/>
            <person name="Walton C."/>
            <person name="Walker B."/>
            <person name="Young S.K."/>
            <person name="Zeng Q."/>
            <person name="Gargeya S."/>
            <person name="Fitzgerald M."/>
            <person name="Haas B."/>
            <person name="Abouelleil A."/>
            <person name="Allen A.W."/>
            <person name="Alvarado L."/>
            <person name="Arachchi H.M."/>
            <person name="Berlin A.M."/>
            <person name="Chapman S.B."/>
            <person name="Gainer-Dewar J."/>
            <person name="Goldberg J."/>
            <person name="Griggs A."/>
            <person name="Gujja S."/>
            <person name="Hansen M."/>
            <person name="Howarth C."/>
            <person name="Imamovic A."/>
            <person name="Ireland A."/>
            <person name="Larimer J."/>
            <person name="McCowan C."/>
            <person name="Murphy C."/>
            <person name="Pearson M."/>
            <person name="Poon T.W."/>
            <person name="Priest M."/>
            <person name="Roberts A."/>
            <person name="Saif S."/>
            <person name="Shea T."/>
            <person name="Sisk P."/>
            <person name="Sykes S."/>
            <person name="Wortman J."/>
            <person name="Nusbaum C."/>
            <person name="Birren B."/>
        </authorList>
    </citation>
    <scope>NUCLEOTIDE SEQUENCE [LARGE SCALE GENOMIC DNA]</scope>
    <source>
        <strain evidence="2">MINIMUS1</strain>
    </source>
</reference>